<dbReference type="GO" id="GO:0009055">
    <property type="term" value="F:electron transfer activity"/>
    <property type="evidence" value="ECO:0007669"/>
    <property type="project" value="InterPro"/>
</dbReference>
<keyword evidence="5" id="KW-0560">Oxidoreductase</keyword>
<keyword evidence="9" id="KW-0575">Peroxidase</keyword>
<proteinExistence type="predicted"/>
<dbReference type="InterPro" id="IPR051395">
    <property type="entry name" value="Cytochrome_c_Peroxidase/MauG"/>
</dbReference>
<dbReference type="Proteomes" id="UP000195667">
    <property type="component" value="Unassembled WGS sequence"/>
</dbReference>
<dbReference type="InterPro" id="IPR009056">
    <property type="entry name" value="Cyt_c-like_dom"/>
</dbReference>
<dbReference type="InterPro" id="IPR004852">
    <property type="entry name" value="Di-haem_cyt_c_peroxidsae"/>
</dbReference>
<evidence type="ECO:0000313" key="9">
    <source>
        <dbReference type="EMBL" id="SJM96404.1"/>
    </source>
</evidence>
<dbReference type="RefSeq" id="WP_245808050.1">
    <property type="nucleotide sequence ID" value="NZ_FUKI01000170.1"/>
</dbReference>
<dbReference type="GO" id="GO:0030313">
    <property type="term" value="C:cell envelope"/>
    <property type="evidence" value="ECO:0007669"/>
    <property type="project" value="UniProtKB-SubCell"/>
</dbReference>
<protein>
    <submittedName>
        <fullName evidence="9">Cytochrome c peroxidase family protein</fullName>
    </submittedName>
</protein>
<name>A0A1R4HJK6_9GAMM</name>
<organism evidence="9 10">
    <name type="scientific">Crenothrix polyspora</name>
    <dbReference type="NCBI Taxonomy" id="360316"/>
    <lineage>
        <taxon>Bacteria</taxon>
        <taxon>Pseudomonadati</taxon>
        <taxon>Pseudomonadota</taxon>
        <taxon>Gammaproteobacteria</taxon>
        <taxon>Methylococcales</taxon>
        <taxon>Crenotrichaceae</taxon>
        <taxon>Crenothrix</taxon>
    </lineage>
</organism>
<sequence>MKHTQHQINSAQLKFSMNWGIGLIFLTTACVVNAGELVAAKTSALTAKEKLGQQLFFDTNLSTPVGQACASCHNPKTFFIDPDKNQPTSDGALPHLKGNRNTPMVLYNAFSPPFHYDSKEGLYIGGQFLDGRAATLAEQAKGPFLNPLEMANPDKNTVVNKVRKASYAKLFIQVYGTNAFNNANSAYNKIADALAAFERTPIFRPFTSKYDYFLAGKAKFTDQEKRGRQLFEDENKGNCAACHPSRPAEDGTPPLFTDFSYDNLGVPQNPNNPFYQLPSRLNPEGRKFVDKGLGGVVHETAENGKFKVPTLRNIAKTEPYMHNGYFKTLEGITDFYSNRDIKPVCKKAWVTEADALKQGCWPKPEVTQNVNINELGELNLNTEEIKALVAFLKTLTDGYKTNN</sequence>
<dbReference type="GO" id="GO:0004130">
    <property type="term" value="F:cytochrome-c peroxidase activity"/>
    <property type="evidence" value="ECO:0007669"/>
    <property type="project" value="TreeGrafter"/>
</dbReference>
<dbReference type="GO" id="GO:0020037">
    <property type="term" value="F:heme binding"/>
    <property type="evidence" value="ECO:0007669"/>
    <property type="project" value="InterPro"/>
</dbReference>
<evidence type="ECO:0000256" key="4">
    <source>
        <dbReference type="ARBA" id="ARBA00022729"/>
    </source>
</evidence>
<dbReference type="PROSITE" id="PS51257">
    <property type="entry name" value="PROKAR_LIPOPROTEIN"/>
    <property type="match status" value="1"/>
</dbReference>
<dbReference type="Pfam" id="PF03150">
    <property type="entry name" value="CCP_MauG"/>
    <property type="match status" value="1"/>
</dbReference>
<evidence type="ECO:0000256" key="5">
    <source>
        <dbReference type="ARBA" id="ARBA00023002"/>
    </source>
</evidence>
<dbReference type="PROSITE" id="PS51007">
    <property type="entry name" value="CYTC"/>
    <property type="match status" value="2"/>
</dbReference>
<feature type="domain" description="Cytochrome c" evidence="8">
    <location>
        <begin position="47"/>
        <end position="166"/>
    </location>
</feature>
<feature type="domain" description="Cytochrome c" evidence="8">
    <location>
        <begin position="222"/>
        <end position="396"/>
    </location>
</feature>
<keyword evidence="4" id="KW-0732">Signal</keyword>
<dbReference type="AlphaFoldDB" id="A0A1R4HJK6"/>
<evidence type="ECO:0000256" key="2">
    <source>
        <dbReference type="ARBA" id="ARBA00022617"/>
    </source>
</evidence>
<gene>
    <name evidence="9" type="ORF">CRENPOLYSF1_90008</name>
</gene>
<evidence type="ECO:0000256" key="3">
    <source>
        <dbReference type="ARBA" id="ARBA00022723"/>
    </source>
</evidence>
<evidence type="ECO:0000256" key="6">
    <source>
        <dbReference type="ARBA" id="ARBA00023004"/>
    </source>
</evidence>
<evidence type="ECO:0000256" key="1">
    <source>
        <dbReference type="ARBA" id="ARBA00004196"/>
    </source>
</evidence>
<keyword evidence="10" id="KW-1185">Reference proteome</keyword>
<evidence type="ECO:0000313" key="10">
    <source>
        <dbReference type="Proteomes" id="UP000195667"/>
    </source>
</evidence>
<dbReference type="EMBL" id="FUKI01000170">
    <property type="protein sequence ID" value="SJM96404.1"/>
    <property type="molecule type" value="Genomic_DNA"/>
</dbReference>
<dbReference type="PANTHER" id="PTHR30600:SF10">
    <property type="entry name" value="BLL6722 PROTEIN"/>
    <property type="match status" value="1"/>
</dbReference>
<dbReference type="GO" id="GO:0046872">
    <property type="term" value="F:metal ion binding"/>
    <property type="evidence" value="ECO:0007669"/>
    <property type="project" value="UniProtKB-KW"/>
</dbReference>
<evidence type="ECO:0000256" key="7">
    <source>
        <dbReference type="PROSITE-ProRule" id="PRU00433"/>
    </source>
</evidence>
<dbReference type="InterPro" id="IPR036909">
    <property type="entry name" value="Cyt_c-like_dom_sf"/>
</dbReference>
<keyword evidence="3 7" id="KW-0479">Metal-binding</keyword>
<dbReference type="SUPFAM" id="SSF46626">
    <property type="entry name" value="Cytochrome c"/>
    <property type="match status" value="2"/>
</dbReference>
<evidence type="ECO:0000259" key="8">
    <source>
        <dbReference type="PROSITE" id="PS51007"/>
    </source>
</evidence>
<accession>A0A1R4HJK6</accession>
<keyword evidence="6 7" id="KW-0408">Iron</keyword>
<comment type="subcellular location">
    <subcellularLocation>
        <location evidence="1">Cell envelope</location>
    </subcellularLocation>
</comment>
<dbReference type="PANTHER" id="PTHR30600">
    <property type="entry name" value="CYTOCHROME C PEROXIDASE-RELATED"/>
    <property type="match status" value="1"/>
</dbReference>
<reference evidence="10" key="1">
    <citation type="submission" date="2017-02" db="EMBL/GenBank/DDBJ databases">
        <authorList>
            <person name="Daims H."/>
        </authorList>
    </citation>
    <scope>NUCLEOTIDE SEQUENCE [LARGE SCALE GENOMIC DNA]</scope>
</reference>
<dbReference type="Gene3D" id="1.10.760.10">
    <property type="entry name" value="Cytochrome c-like domain"/>
    <property type="match status" value="2"/>
</dbReference>
<keyword evidence="2 7" id="KW-0349">Heme</keyword>